<organism evidence="6 7">
    <name type="scientific">Eimeria maxima</name>
    <name type="common">Coccidian parasite</name>
    <dbReference type="NCBI Taxonomy" id="5804"/>
    <lineage>
        <taxon>Eukaryota</taxon>
        <taxon>Sar</taxon>
        <taxon>Alveolata</taxon>
        <taxon>Apicomplexa</taxon>
        <taxon>Conoidasida</taxon>
        <taxon>Coccidia</taxon>
        <taxon>Eucoccidiorida</taxon>
        <taxon>Eimeriorina</taxon>
        <taxon>Eimeriidae</taxon>
        <taxon>Eimeria</taxon>
    </lineage>
</organism>
<feature type="domain" description="EF-hand" evidence="5">
    <location>
        <begin position="1038"/>
        <end position="1073"/>
    </location>
</feature>
<dbReference type="PANTHER" id="PTHR31618:SF1">
    <property type="entry name" value="EF-HAND DOMAIN-CONTAINING PROTEIN"/>
    <property type="match status" value="1"/>
</dbReference>
<keyword evidence="4" id="KW-0812">Transmembrane</keyword>
<dbReference type="InterPro" id="IPR016688">
    <property type="entry name" value="MscS-like_plants/fungi"/>
</dbReference>
<evidence type="ECO:0000313" key="7">
    <source>
        <dbReference type="Proteomes" id="UP000030763"/>
    </source>
</evidence>
<evidence type="ECO:0000313" key="6">
    <source>
        <dbReference type="EMBL" id="CDJ57483.1"/>
    </source>
</evidence>
<feature type="compositionally biased region" description="Acidic residues" evidence="3">
    <location>
        <begin position="11"/>
        <end position="27"/>
    </location>
</feature>
<reference evidence="6" key="2">
    <citation type="submission" date="2013-10" db="EMBL/GenBank/DDBJ databases">
        <authorList>
            <person name="Aslett M."/>
        </authorList>
    </citation>
    <scope>NUCLEOTIDE SEQUENCE [LARGE SCALE GENOMIC DNA]</scope>
    <source>
        <strain evidence="6">Weybridge</strain>
    </source>
</reference>
<dbReference type="GO" id="GO:0005509">
    <property type="term" value="F:calcium ion binding"/>
    <property type="evidence" value="ECO:0007669"/>
    <property type="project" value="InterPro"/>
</dbReference>
<dbReference type="OMA" id="GRWMDIT"/>
<feature type="compositionally biased region" description="Polar residues" evidence="3">
    <location>
        <begin position="810"/>
        <end position="819"/>
    </location>
</feature>
<proteinExistence type="inferred from homology"/>
<dbReference type="VEuPathDB" id="ToxoDB:EMWEY_00038110"/>
<dbReference type="InterPro" id="IPR006685">
    <property type="entry name" value="MscS_channel_2nd"/>
</dbReference>
<feature type="region of interest" description="Disordered" evidence="3">
    <location>
        <begin position="1"/>
        <end position="27"/>
    </location>
</feature>
<feature type="transmembrane region" description="Helical" evidence="4">
    <location>
        <begin position="1094"/>
        <end position="1111"/>
    </location>
</feature>
<keyword evidence="4" id="KW-0472">Membrane</keyword>
<feature type="transmembrane region" description="Helical" evidence="4">
    <location>
        <begin position="89"/>
        <end position="106"/>
    </location>
</feature>
<accession>U6M330</accession>
<protein>
    <recommendedName>
        <fullName evidence="5">EF-hand domain-containing protein</fullName>
    </recommendedName>
</protein>
<dbReference type="GO" id="GO:0008381">
    <property type="term" value="F:mechanosensitive monoatomic ion channel activity"/>
    <property type="evidence" value="ECO:0007669"/>
    <property type="project" value="TreeGrafter"/>
</dbReference>
<comment type="subcellular location">
    <subcellularLocation>
        <location evidence="1">Membrane</location>
        <topology evidence="1">Multi-pass membrane protein</topology>
    </subcellularLocation>
</comment>
<evidence type="ECO:0000256" key="1">
    <source>
        <dbReference type="ARBA" id="ARBA00004141"/>
    </source>
</evidence>
<feature type="transmembrane region" description="Helical" evidence="4">
    <location>
        <begin position="1118"/>
        <end position="1137"/>
    </location>
</feature>
<feature type="compositionally biased region" description="Polar residues" evidence="3">
    <location>
        <begin position="621"/>
        <end position="643"/>
    </location>
</feature>
<feature type="compositionally biased region" description="Basic and acidic residues" evidence="3">
    <location>
        <begin position="913"/>
        <end position="941"/>
    </location>
</feature>
<dbReference type="InterPro" id="IPR002048">
    <property type="entry name" value="EF_hand_dom"/>
</dbReference>
<feature type="compositionally biased region" description="Basic and acidic residues" evidence="3">
    <location>
        <begin position="717"/>
        <end position="737"/>
    </location>
</feature>
<feature type="region of interest" description="Disordered" evidence="3">
    <location>
        <begin position="984"/>
        <end position="1004"/>
    </location>
</feature>
<keyword evidence="7" id="KW-1185">Reference proteome</keyword>
<reference evidence="6" key="1">
    <citation type="submission" date="2013-10" db="EMBL/GenBank/DDBJ databases">
        <title>Genomic analysis of the causative agents of coccidiosis in chickens.</title>
        <authorList>
            <person name="Reid A.J."/>
            <person name="Blake D."/>
            <person name="Billington K."/>
            <person name="Browne H."/>
            <person name="Dunn M."/>
            <person name="Hung S."/>
            <person name="Kawahara F."/>
            <person name="Miranda-Saavedra D."/>
            <person name="Mourier T."/>
            <person name="Nagra H."/>
            <person name="Otto T.D."/>
            <person name="Rawlings N."/>
            <person name="Sanchez A."/>
            <person name="Sanders M."/>
            <person name="Subramaniam C."/>
            <person name="Tay Y."/>
            <person name="Dear P."/>
            <person name="Doerig C."/>
            <person name="Gruber A."/>
            <person name="Parkinson J."/>
            <person name="Shirley M."/>
            <person name="Wan K.L."/>
            <person name="Berriman M."/>
            <person name="Tomley F."/>
            <person name="Pain A."/>
        </authorList>
    </citation>
    <scope>NUCLEOTIDE SEQUENCE [LARGE SCALE GENOMIC DNA]</scope>
    <source>
        <strain evidence="6">Weybridge</strain>
    </source>
</reference>
<feature type="transmembrane region" description="Helical" evidence="4">
    <location>
        <begin position="50"/>
        <end position="68"/>
    </location>
</feature>
<dbReference type="GeneID" id="25337797"/>
<dbReference type="PROSITE" id="PS50222">
    <property type="entry name" value="EF_HAND_2"/>
    <property type="match status" value="1"/>
</dbReference>
<evidence type="ECO:0000256" key="2">
    <source>
        <dbReference type="ARBA" id="ARBA00008017"/>
    </source>
</evidence>
<name>U6M330_EIMMA</name>
<feature type="region of interest" description="Disordered" evidence="3">
    <location>
        <begin position="888"/>
        <end position="941"/>
    </location>
</feature>
<dbReference type="GO" id="GO:0006820">
    <property type="term" value="P:monoatomic anion transport"/>
    <property type="evidence" value="ECO:0007669"/>
    <property type="project" value="TreeGrafter"/>
</dbReference>
<sequence length="1519" mass="166355">MNVRFFGGGQEGEEKEENSESDEEEGEQSSKCVSAFKDFTSAVFPNTYPLIWLALPFAVCAVLSAASFGNNTDTEEGGLVVKHMSTRDLTFQGVVVLIFISLINTAAWLGCMLARAIFLTIIVNIGLYQKQSVSSLLTTVDPELMYFLWSVGMYIFWQRNVRPGKGHRSAEVQPLVGAFDILGWKMFCVKDIDATKSTIQLYDTSLFGQSLFVLPSIAKCQSVLSLLIILLAARRLVQSIMIFYFELGFMASMNGQVVKYLTKYAALRKLNTKWAAYHLCKDTLSQASCDGTSQEDDEGGGGLRSAELKRGRSMVSVTSRTSRFSRHPSLRVPTRALPSLVLDKPELPPPPCSAKVGKANISRCKHFGGRFVDRTVRINYFRFRFQENKNIQSRELRGQAFHADIAAPFGIAYVIVSVSVRLDVCHAEVALPKSLPSQLTRSSIERCKQSRIHHWLLLQYVAVFPPAVFLQGQRIEVDSKARAREVSDRLFYALAKDASELAAEQQPFRDSPSNMRPKGTPFLNDFHHTNKQQQHSEQERTVTWLGSPELQKVVTIDPTEEVCRTGAAAAAAGANAAATSATVATSMATPEGTPNSAEVSAPIPNNSTASTDPAGEGDCNTRLNSSCPPSVSLQASLQGNSSYEGEGLCPQSEASASVSEAASVCSTHKDGQRSAGKRIAEILGATTAPASAAPAAASGSSSSSIIRAGRQNLVPEATEKDEGPQRDKEDHNAEGSDRVACGGAARRGNTQHISTLTSFNIAIRAPSLDKEQNEHKQGPKFAPDTQQGVSVPVESGGFAAVSTGPRAHPTSKQRTQQPQAASAYASASVGARAREKGCGMDKKDEEGVEMTAASATSQPPLQIAAHRVSSTTHDESLSVAKELWRTSCPSVPPYQRDPSLESGPSFTYASDNDMVKEAIRREERKPKSGDSKEEVPHDERQKMTSELLGAVNTANSSFFDDYSSSCFFSRTSPSASDCHLAAASSASGERVGPTGASRRLLDPSSAGEEDYFPVRRRRRASKRNMPEYFTRSFVEMFLKEDEVEEFMKLVDLAGHGKINQPMFKRAVVSIYKMRKALLKSLTSQASICKTVQRMISVVLWVATLVAMLLVFGVNLNTVLVSGAASISALVVALSYIYQNFITAVIFVAFTNPYNVGDRVRIDNGEAMYVRNIHTYTTEFVTIHSKPIVYSNSVLFGRQLTNESRATNATFSMPMRLDIRTQLQSLRFLEAGMRRAIAARPMDFVKDSFSIYITDVQPGRWMDITVWLSAVEGWGNAPKVLRLRTDMYLVLQRLCQRFGISYQEPLLPVQLNATTPTTAPGAAPAISNPQAQQTGAPLHHFHSSTSHGAAAEDFYGAVSNSGSWEQAEGRYRGSPLLHSGTLLQDLQCDPSEFAGSEAPTPLRPSSQDFSGGQLKRRRPNAAQDPSQIRCKKTSATSCNCWYQDEKDGIRGQFKKTSKYPHSLNEFGRRWLQVGNHSECHHIDLGVWTQLYREMHFREDDAGGQYFGTTVHLPVNSKEGL</sequence>
<evidence type="ECO:0000256" key="3">
    <source>
        <dbReference type="SAM" id="MobiDB-lite"/>
    </source>
</evidence>
<feature type="region of interest" description="Disordered" evidence="3">
    <location>
        <begin position="1392"/>
        <end position="1427"/>
    </location>
</feature>
<evidence type="ECO:0000256" key="4">
    <source>
        <dbReference type="SAM" id="Phobius"/>
    </source>
</evidence>
<dbReference type="EMBL" id="HG719295">
    <property type="protein sequence ID" value="CDJ57483.1"/>
    <property type="molecule type" value="Genomic_DNA"/>
</dbReference>
<dbReference type="Proteomes" id="UP000030763">
    <property type="component" value="Unassembled WGS sequence"/>
</dbReference>
<evidence type="ECO:0000259" key="5">
    <source>
        <dbReference type="PROSITE" id="PS50222"/>
    </source>
</evidence>
<dbReference type="GO" id="GO:0005886">
    <property type="term" value="C:plasma membrane"/>
    <property type="evidence" value="ECO:0007669"/>
    <property type="project" value="TreeGrafter"/>
</dbReference>
<gene>
    <name evidence="6" type="ORF">EMWEY_00038110</name>
</gene>
<dbReference type="RefSeq" id="XP_013334131.1">
    <property type="nucleotide sequence ID" value="XM_013478677.1"/>
</dbReference>
<dbReference type="SUPFAM" id="SSF50182">
    <property type="entry name" value="Sm-like ribonucleoproteins"/>
    <property type="match status" value="1"/>
</dbReference>
<dbReference type="OrthoDB" id="544685at2759"/>
<keyword evidence="4" id="KW-1133">Transmembrane helix</keyword>
<feature type="region of interest" description="Disordered" evidence="3">
    <location>
        <begin position="802"/>
        <end position="821"/>
    </location>
</feature>
<dbReference type="InterPro" id="IPR010920">
    <property type="entry name" value="LSM_dom_sf"/>
</dbReference>
<feature type="region of interest" description="Disordered" evidence="3">
    <location>
        <begin position="1317"/>
        <end position="1343"/>
    </location>
</feature>
<feature type="region of interest" description="Disordered" evidence="3">
    <location>
        <begin position="288"/>
        <end position="310"/>
    </location>
</feature>
<feature type="compositionally biased region" description="Gly residues" evidence="3">
    <location>
        <begin position="1"/>
        <end position="10"/>
    </location>
</feature>
<dbReference type="Pfam" id="PF00924">
    <property type="entry name" value="MS_channel_2nd"/>
    <property type="match status" value="1"/>
</dbReference>
<comment type="similarity">
    <text evidence="2">Belongs to the MscS (TC 1.A.23) family.</text>
</comment>
<feature type="region of interest" description="Disordered" evidence="3">
    <location>
        <begin position="585"/>
        <end position="649"/>
    </location>
</feature>
<feature type="compositionally biased region" description="Polar residues" evidence="3">
    <location>
        <begin position="592"/>
        <end position="611"/>
    </location>
</feature>
<feature type="region of interest" description="Disordered" evidence="3">
    <location>
        <begin position="715"/>
        <end position="749"/>
    </location>
</feature>
<dbReference type="PANTHER" id="PTHR31618">
    <property type="entry name" value="MECHANOSENSITIVE ION CHANNEL PROTEIN 5"/>
    <property type="match status" value="1"/>
</dbReference>